<dbReference type="AlphaFoldDB" id="A0A2S0M902"/>
<dbReference type="Proteomes" id="UP000238358">
    <property type="component" value="Chromosome"/>
</dbReference>
<dbReference type="OrthoDB" id="1662393at2"/>
<dbReference type="InterPro" id="IPR029052">
    <property type="entry name" value="Metallo-depent_PP-like"/>
</dbReference>
<gene>
    <name evidence="2" type="ORF">C6Y28_10145</name>
</gene>
<name>A0A2S0M902_MEGEL</name>
<dbReference type="InterPro" id="IPR051918">
    <property type="entry name" value="STPP_CPPED1"/>
</dbReference>
<dbReference type="GO" id="GO:0016787">
    <property type="term" value="F:hydrolase activity"/>
    <property type="evidence" value="ECO:0007669"/>
    <property type="project" value="InterPro"/>
</dbReference>
<accession>A0A2S0M902</accession>
<dbReference type="RefSeq" id="WP_106669717.1">
    <property type="nucleotide sequence ID" value="NZ_CP027569.1"/>
</dbReference>
<dbReference type="PANTHER" id="PTHR43143">
    <property type="entry name" value="METALLOPHOSPHOESTERASE, CALCINEURIN SUPERFAMILY"/>
    <property type="match status" value="1"/>
</dbReference>
<sequence length="317" mass="35175">MFASLFAKTQAQPQRNYSRLVIISDFHYPCKNLVPPKERLMRMAAKERVLQEMNDWRDLDLAVFTGDMVQRNGDAAEYRLVRLVVNGLKKRKAFIAGNHELLYTGHHGELRPGSCTERIIHFARYTQTFGPLYYAGEQGGYLLVFLSPDTVTGGAAVELSHQQLAWLDQTLAAHRQQPTIIFCHAPLEQTAVSSRPGISLPSPRNSVQPAADIRTILARHHQVRLWVSGHTHTMPSDATFMDDANYYEGRSSTSITAIGMKTRFTLTPSTFTKTTYSSGPMTIARGPGSRPSTAPWSCRNGAASRLKGAFGAVGRLP</sequence>
<proteinExistence type="predicted"/>
<dbReference type="SUPFAM" id="SSF56300">
    <property type="entry name" value="Metallo-dependent phosphatases"/>
    <property type="match status" value="1"/>
</dbReference>
<dbReference type="EMBL" id="CP027569">
    <property type="protein sequence ID" value="AVO27951.1"/>
    <property type="molecule type" value="Genomic_DNA"/>
</dbReference>
<organism evidence="2 3">
    <name type="scientific">Megasphaera elsdenii</name>
    <dbReference type="NCBI Taxonomy" id="907"/>
    <lineage>
        <taxon>Bacteria</taxon>
        <taxon>Bacillati</taxon>
        <taxon>Bacillota</taxon>
        <taxon>Negativicutes</taxon>
        <taxon>Veillonellales</taxon>
        <taxon>Veillonellaceae</taxon>
        <taxon>Megasphaera</taxon>
    </lineage>
</organism>
<evidence type="ECO:0000313" key="2">
    <source>
        <dbReference type="EMBL" id="AVO27951.1"/>
    </source>
</evidence>
<feature type="domain" description="Calcineurin-like phosphoesterase" evidence="1">
    <location>
        <begin position="19"/>
        <end position="233"/>
    </location>
</feature>
<reference evidence="2 3" key="1">
    <citation type="journal article" date="2018" name="Genome Announc.">
        <title>Complete genomes of two Megasphaera elsdenii strains, NCIMB 702410 and ATCC 25940.</title>
        <authorList>
            <person name="Hatmaker E.A."/>
            <person name="O'Dell K."/>
            <person name="Riley L.A."/>
            <person name="Klingeman D.M."/>
            <person name="Guss A.M."/>
        </authorList>
    </citation>
    <scope>NUCLEOTIDE SEQUENCE [LARGE SCALE GENOMIC DNA]</scope>
    <source>
        <strain evidence="2 3">NCIMB702410</strain>
    </source>
</reference>
<protein>
    <submittedName>
        <fullName evidence="2">Metallophosphoesterase</fullName>
    </submittedName>
</protein>
<dbReference type="Pfam" id="PF00149">
    <property type="entry name" value="Metallophos"/>
    <property type="match status" value="1"/>
</dbReference>
<dbReference type="PANTHER" id="PTHR43143:SF1">
    <property type="entry name" value="SERINE_THREONINE-PROTEIN PHOSPHATASE CPPED1"/>
    <property type="match status" value="1"/>
</dbReference>
<dbReference type="Gene3D" id="3.60.21.10">
    <property type="match status" value="1"/>
</dbReference>
<evidence type="ECO:0000313" key="3">
    <source>
        <dbReference type="Proteomes" id="UP000238358"/>
    </source>
</evidence>
<evidence type="ECO:0000259" key="1">
    <source>
        <dbReference type="Pfam" id="PF00149"/>
    </source>
</evidence>
<dbReference type="InterPro" id="IPR004843">
    <property type="entry name" value="Calcineurin-like_PHP"/>
</dbReference>